<dbReference type="EMBL" id="JH669102">
    <property type="protein sequence ID" value="KAG6464142.1"/>
    <property type="molecule type" value="Genomic_DNA"/>
</dbReference>
<accession>A0A921ZU19</accession>
<feature type="region of interest" description="Disordered" evidence="1">
    <location>
        <begin position="1"/>
        <end position="116"/>
    </location>
</feature>
<feature type="compositionally biased region" description="Low complexity" evidence="1">
    <location>
        <begin position="1"/>
        <end position="18"/>
    </location>
</feature>
<dbReference type="Proteomes" id="UP000791440">
    <property type="component" value="Unassembled WGS sequence"/>
</dbReference>
<keyword evidence="3" id="KW-1185">Reference proteome</keyword>
<protein>
    <submittedName>
        <fullName evidence="2">Uncharacterized protein</fullName>
    </submittedName>
</protein>
<evidence type="ECO:0000313" key="3">
    <source>
        <dbReference type="Proteomes" id="UP000791440"/>
    </source>
</evidence>
<proteinExistence type="predicted"/>
<organism evidence="2 3">
    <name type="scientific">Manduca sexta</name>
    <name type="common">Tobacco hawkmoth</name>
    <name type="synonym">Tobacco hornworm</name>
    <dbReference type="NCBI Taxonomy" id="7130"/>
    <lineage>
        <taxon>Eukaryota</taxon>
        <taxon>Metazoa</taxon>
        <taxon>Ecdysozoa</taxon>
        <taxon>Arthropoda</taxon>
        <taxon>Hexapoda</taxon>
        <taxon>Insecta</taxon>
        <taxon>Pterygota</taxon>
        <taxon>Neoptera</taxon>
        <taxon>Endopterygota</taxon>
        <taxon>Lepidoptera</taxon>
        <taxon>Glossata</taxon>
        <taxon>Ditrysia</taxon>
        <taxon>Bombycoidea</taxon>
        <taxon>Sphingidae</taxon>
        <taxon>Sphinginae</taxon>
        <taxon>Sphingini</taxon>
        <taxon>Manduca</taxon>
    </lineage>
</organism>
<gene>
    <name evidence="2" type="ORF">O3G_MSEX014304</name>
</gene>
<name>A0A921ZU19_MANSE</name>
<feature type="compositionally biased region" description="Polar residues" evidence="1">
    <location>
        <begin position="81"/>
        <end position="96"/>
    </location>
</feature>
<reference evidence="2" key="2">
    <citation type="submission" date="2020-12" db="EMBL/GenBank/DDBJ databases">
        <authorList>
            <person name="Kanost M."/>
        </authorList>
    </citation>
    <scope>NUCLEOTIDE SEQUENCE</scope>
</reference>
<reference evidence="2" key="1">
    <citation type="journal article" date="2016" name="Insect Biochem. Mol. Biol.">
        <title>Multifaceted biological insights from a draft genome sequence of the tobacco hornworm moth, Manduca sexta.</title>
        <authorList>
            <person name="Kanost M.R."/>
            <person name="Arrese E.L."/>
            <person name="Cao X."/>
            <person name="Chen Y.R."/>
            <person name="Chellapilla S."/>
            <person name="Goldsmith M.R."/>
            <person name="Grosse-Wilde E."/>
            <person name="Heckel D.G."/>
            <person name="Herndon N."/>
            <person name="Jiang H."/>
            <person name="Papanicolaou A."/>
            <person name="Qu J."/>
            <person name="Soulages J.L."/>
            <person name="Vogel H."/>
            <person name="Walters J."/>
            <person name="Waterhouse R.M."/>
            <person name="Ahn S.J."/>
            <person name="Almeida F.C."/>
            <person name="An C."/>
            <person name="Aqrawi P."/>
            <person name="Bretschneider A."/>
            <person name="Bryant W.B."/>
            <person name="Bucks S."/>
            <person name="Chao H."/>
            <person name="Chevignon G."/>
            <person name="Christen J.M."/>
            <person name="Clarke D.F."/>
            <person name="Dittmer N.T."/>
            <person name="Ferguson L.C.F."/>
            <person name="Garavelou S."/>
            <person name="Gordon K.H.J."/>
            <person name="Gunaratna R.T."/>
            <person name="Han Y."/>
            <person name="Hauser F."/>
            <person name="He Y."/>
            <person name="Heidel-Fischer H."/>
            <person name="Hirsh A."/>
            <person name="Hu Y."/>
            <person name="Jiang H."/>
            <person name="Kalra D."/>
            <person name="Klinner C."/>
            <person name="Konig C."/>
            <person name="Kovar C."/>
            <person name="Kroll A.R."/>
            <person name="Kuwar S.S."/>
            <person name="Lee S.L."/>
            <person name="Lehman R."/>
            <person name="Li K."/>
            <person name="Li Z."/>
            <person name="Liang H."/>
            <person name="Lovelace S."/>
            <person name="Lu Z."/>
            <person name="Mansfield J.H."/>
            <person name="McCulloch K.J."/>
            <person name="Mathew T."/>
            <person name="Morton B."/>
            <person name="Muzny D.M."/>
            <person name="Neunemann D."/>
            <person name="Ongeri F."/>
            <person name="Pauchet Y."/>
            <person name="Pu L.L."/>
            <person name="Pyrousis I."/>
            <person name="Rao X.J."/>
            <person name="Redding A."/>
            <person name="Roesel C."/>
            <person name="Sanchez-Gracia A."/>
            <person name="Schaack S."/>
            <person name="Shukla A."/>
            <person name="Tetreau G."/>
            <person name="Wang Y."/>
            <person name="Xiong G.H."/>
            <person name="Traut W."/>
            <person name="Walsh T.K."/>
            <person name="Worley K.C."/>
            <person name="Wu D."/>
            <person name="Wu W."/>
            <person name="Wu Y.Q."/>
            <person name="Zhang X."/>
            <person name="Zou Z."/>
            <person name="Zucker H."/>
            <person name="Briscoe A.D."/>
            <person name="Burmester T."/>
            <person name="Clem R.J."/>
            <person name="Feyereisen R."/>
            <person name="Grimmelikhuijzen C.J.P."/>
            <person name="Hamodrakas S.J."/>
            <person name="Hansson B.S."/>
            <person name="Huguet E."/>
            <person name="Jermiin L.S."/>
            <person name="Lan Q."/>
            <person name="Lehman H.K."/>
            <person name="Lorenzen M."/>
            <person name="Merzendorfer H."/>
            <person name="Michalopoulos I."/>
            <person name="Morton D.B."/>
            <person name="Muthukrishnan S."/>
            <person name="Oakeshott J.G."/>
            <person name="Palmer W."/>
            <person name="Park Y."/>
            <person name="Passarelli A.L."/>
            <person name="Rozas J."/>
            <person name="Schwartz L.M."/>
            <person name="Smith W."/>
            <person name="Southgate A."/>
            <person name="Vilcinskas A."/>
            <person name="Vogt R."/>
            <person name="Wang P."/>
            <person name="Werren J."/>
            <person name="Yu X.Q."/>
            <person name="Zhou J.J."/>
            <person name="Brown S.J."/>
            <person name="Scherer S.E."/>
            <person name="Richards S."/>
            <person name="Blissard G.W."/>
        </authorList>
    </citation>
    <scope>NUCLEOTIDE SEQUENCE</scope>
</reference>
<evidence type="ECO:0000313" key="2">
    <source>
        <dbReference type="EMBL" id="KAG6464142.1"/>
    </source>
</evidence>
<dbReference type="AlphaFoldDB" id="A0A921ZU19"/>
<comment type="caution">
    <text evidence="2">The sequence shown here is derived from an EMBL/GenBank/DDBJ whole genome shotgun (WGS) entry which is preliminary data.</text>
</comment>
<sequence>MNKPVSKVVKSKSSNSAVCTKTDKNNKKSRSNAEFQPNVLKKRGMYVEKKATKTSINDTVAPPKQKAPPRPRPGSKRFLTSVLTILSKSTTGTQHPELNDAKSTRKNNPDATVEKRAKRKFKSRILNDRLDDKLIVLQSTKDMVNTPSIYSERSQDTMSRITKSEIQKMDKAIEVDVKKRRKDKKVTIDEPVTLVQDKKDPGLYNFFVDLLQTTFSACNMNPNTELKKPSNSKIDLAINESVAKKLNVIKEKEPFKVTEKVSDFCCLGQDNWSVDEIKDTPPPIRFSKIDLLPKPRYKKKTESLSTKAMVPKVYSGLFPTKKSYTAKNKKKIVLNLLKRQLKMETESFVEPQNIYQALRNIARNKRKYQKSIRFTKVDNSDECIFKQKKIISASKSKKRIDKESKFMRIDSNFKKLKEFTSEESLHSLEVFDYDYEIDQRRRKEKKIFYARPSFISIDQSRLNEDLIQMTEDYGLYGM</sequence>
<evidence type="ECO:0000256" key="1">
    <source>
        <dbReference type="SAM" id="MobiDB-lite"/>
    </source>
</evidence>